<dbReference type="InterPro" id="IPR009695">
    <property type="entry name" value="Diacylglyc_glucosyltr_N"/>
</dbReference>
<dbReference type="Gene3D" id="3.40.50.2000">
    <property type="entry name" value="Glycogen Phosphorylase B"/>
    <property type="match status" value="2"/>
</dbReference>
<dbReference type="InterPro" id="IPR050519">
    <property type="entry name" value="Glycosyltransf_28_UgtP"/>
</dbReference>
<comment type="similarity">
    <text evidence="2">Belongs to the glycosyltransferase 28 family.</text>
</comment>
<dbReference type="AlphaFoldDB" id="A0A1Y2T3X9"/>
<dbReference type="GO" id="GO:0016020">
    <property type="term" value="C:membrane"/>
    <property type="evidence" value="ECO:0007669"/>
    <property type="project" value="UniProtKB-SubCell"/>
</dbReference>
<keyword evidence="3" id="KW-0328">Glycosyltransferase</keyword>
<dbReference type="Pfam" id="PF04101">
    <property type="entry name" value="Glyco_tran_28_C"/>
    <property type="match status" value="1"/>
</dbReference>
<dbReference type="SUPFAM" id="SSF53756">
    <property type="entry name" value="UDP-Glycosyltransferase/glycogen phosphorylase"/>
    <property type="match status" value="1"/>
</dbReference>
<dbReference type="PANTHER" id="PTHR43025:SF3">
    <property type="entry name" value="MONOGALACTOSYLDIACYLGLYCEROL SYNTHASE 1, CHLOROPLASTIC"/>
    <property type="match status" value="1"/>
</dbReference>
<dbReference type="GO" id="GO:0009247">
    <property type="term" value="P:glycolipid biosynthetic process"/>
    <property type="evidence" value="ECO:0007669"/>
    <property type="project" value="InterPro"/>
</dbReference>
<evidence type="ECO:0000259" key="5">
    <source>
        <dbReference type="Pfam" id="PF04101"/>
    </source>
</evidence>
<evidence type="ECO:0000313" key="7">
    <source>
        <dbReference type="EMBL" id="OTA41009.1"/>
    </source>
</evidence>
<protein>
    <recommendedName>
        <fullName evidence="9">Galactosyldiacylglycerol synthase</fullName>
    </recommendedName>
</protein>
<comment type="caution">
    <text evidence="7">The sequence shown here is derived from an EMBL/GenBank/DDBJ whole genome shotgun (WGS) entry which is preliminary data.</text>
</comment>
<feature type="non-terminal residue" evidence="7">
    <location>
        <position position="329"/>
    </location>
</feature>
<evidence type="ECO:0000256" key="3">
    <source>
        <dbReference type="ARBA" id="ARBA00022676"/>
    </source>
</evidence>
<dbReference type="InterPro" id="IPR007235">
    <property type="entry name" value="Glyco_trans_28_C"/>
</dbReference>
<evidence type="ECO:0000256" key="1">
    <source>
        <dbReference type="ARBA" id="ARBA00004370"/>
    </source>
</evidence>
<proteinExistence type="inferred from homology"/>
<dbReference type="Proteomes" id="UP000194267">
    <property type="component" value="Unassembled WGS sequence"/>
</dbReference>
<dbReference type="EMBL" id="LWLV01000905">
    <property type="protein sequence ID" value="OTA41009.1"/>
    <property type="molecule type" value="Genomic_DNA"/>
</dbReference>
<dbReference type="PANTHER" id="PTHR43025">
    <property type="entry name" value="MONOGALACTOSYLDIACYLGLYCEROL SYNTHASE"/>
    <property type="match status" value="1"/>
</dbReference>
<organism evidence="7 8">
    <name type="scientific">Symbiobacterium thermophilum</name>
    <dbReference type="NCBI Taxonomy" id="2734"/>
    <lineage>
        <taxon>Bacteria</taxon>
        <taxon>Bacillati</taxon>
        <taxon>Bacillota</taxon>
        <taxon>Clostridia</taxon>
        <taxon>Eubacteriales</taxon>
        <taxon>Symbiobacteriaceae</taxon>
        <taxon>Symbiobacterium</taxon>
    </lineage>
</organism>
<comment type="subcellular location">
    <subcellularLocation>
        <location evidence="1">Membrane</location>
    </subcellularLocation>
</comment>
<dbReference type="PROSITE" id="PS51257">
    <property type="entry name" value="PROKAR_LIPOPROTEIN"/>
    <property type="match status" value="1"/>
</dbReference>
<name>A0A1Y2T3X9_SYMTR</name>
<evidence type="ECO:0000256" key="2">
    <source>
        <dbReference type="ARBA" id="ARBA00006962"/>
    </source>
</evidence>
<gene>
    <name evidence="7" type="ORF">A6D92_10935</name>
</gene>
<reference evidence="8" key="1">
    <citation type="submission" date="2016-04" db="EMBL/GenBank/DDBJ databases">
        <authorList>
            <person name="Antunes L.P."/>
            <person name="Martins L.F."/>
            <person name="Pereira R.V."/>
            <person name="Thomas A.M."/>
            <person name="Barbosa D."/>
            <person name="Nascimento L."/>
            <person name="Silva G.M."/>
            <person name="Condomitti G.W."/>
            <person name="Digiampietri L.A."/>
            <person name="Lombardi K.C."/>
            <person name="Ramos P.L."/>
            <person name="Quaggio R.B."/>
            <person name="Oliveira J.C."/>
            <person name="Pascon R.C."/>
            <person name="Cruz J.B."/>
            <person name="Silva A.M."/>
            <person name="Setubal J.C."/>
        </authorList>
    </citation>
    <scope>NUCLEOTIDE SEQUENCE [LARGE SCALE GENOMIC DNA]</scope>
</reference>
<sequence length="329" mass="34682">MPTRILLLSADFGSGHLAAATAIAAACRSLSADCEAVVVQCRSPLLGLVGRAYLWQIRHTPDLYRQLYRLPPGRPLRRLVIRVLSGPVRRALQQYNPDVVVGTHPFPAGAALHLLNRSWPKRVPVAMALTDFAPHGFWIWPGVARYFTASEQAARELVRRGADAAAVRATGIPVRMALAADGTGADRTAGPTAGSSSSGVRRVLVIGGGLGLGPIAAAVDALLSLPRPDLRVTVICGRNEALLDQIRRRHGSDARLTALGFTDQVLDHMREADLLVTKPGGITCAEALALGLPMLLLDPLPGPEEENAAYLAGSGAARVVGVKRLAGAA</sequence>
<accession>A0A1Y2T3X9</accession>
<evidence type="ECO:0000256" key="4">
    <source>
        <dbReference type="ARBA" id="ARBA00022679"/>
    </source>
</evidence>
<feature type="domain" description="Glycosyl transferase family 28 C-terminal" evidence="5">
    <location>
        <begin position="203"/>
        <end position="325"/>
    </location>
</feature>
<feature type="domain" description="Diacylglycerol glucosyltransferase N-terminal" evidence="6">
    <location>
        <begin position="16"/>
        <end position="174"/>
    </location>
</feature>
<evidence type="ECO:0000259" key="6">
    <source>
        <dbReference type="Pfam" id="PF06925"/>
    </source>
</evidence>
<keyword evidence="4" id="KW-0808">Transferase</keyword>
<evidence type="ECO:0008006" key="9">
    <source>
        <dbReference type="Google" id="ProtNLM"/>
    </source>
</evidence>
<dbReference type="Pfam" id="PF06925">
    <property type="entry name" value="MGDG_synth"/>
    <property type="match status" value="1"/>
</dbReference>
<evidence type="ECO:0000313" key="8">
    <source>
        <dbReference type="Proteomes" id="UP000194267"/>
    </source>
</evidence>
<dbReference type="GO" id="GO:0016758">
    <property type="term" value="F:hexosyltransferase activity"/>
    <property type="evidence" value="ECO:0007669"/>
    <property type="project" value="InterPro"/>
</dbReference>